<evidence type="ECO:0000256" key="7">
    <source>
        <dbReference type="ARBA" id="ARBA00022597"/>
    </source>
</evidence>
<dbReference type="PANTHER" id="PTHR30181">
    <property type="entry name" value="MANNITOL PERMEASE IIC COMPONENT"/>
    <property type="match status" value="1"/>
</dbReference>
<keyword evidence="9" id="KW-0598">Phosphotransferase system</keyword>
<dbReference type="Gene3D" id="3.30.1340.10">
    <property type="entry name" value="HPr-like"/>
    <property type="match status" value="1"/>
</dbReference>
<keyword evidence="7" id="KW-0762">Sugar transport</keyword>
<dbReference type="AlphaFoldDB" id="A0A0J1JL14"/>
<dbReference type="NCBIfam" id="TIGR01003">
    <property type="entry name" value="PTS_HPr_family"/>
    <property type="match status" value="1"/>
</dbReference>
<dbReference type="CDD" id="cd00211">
    <property type="entry name" value="PTS_IIA_fru"/>
    <property type="match status" value="1"/>
</dbReference>
<dbReference type="InterPro" id="IPR016152">
    <property type="entry name" value="PTrfase/Anion_transptr"/>
</dbReference>
<dbReference type="InterPro" id="IPR001020">
    <property type="entry name" value="PTS_HPr_His_P_site"/>
</dbReference>
<dbReference type="PRINTS" id="PR00107">
    <property type="entry name" value="PHOSPHOCPHPR"/>
</dbReference>
<evidence type="ECO:0000259" key="12">
    <source>
        <dbReference type="PROSITE" id="PS51350"/>
    </source>
</evidence>
<evidence type="ECO:0000256" key="3">
    <source>
        <dbReference type="ARBA" id="ARBA00015565"/>
    </source>
</evidence>
<dbReference type="PROSITE" id="PS00369">
    <property type="entry name" value="PTS_HPR_HIS"/>
    <property type="match status" value="1"/>
</dbReference>
<dbReference type="GO" id="GO:0016301">
    <property type="term" value="F:kinase activity"/>
    <property type="evidence" value="ECO:0007669"/>
    <property type="project" value="UniProtKB-KW"/>
</dbReference>
<proteinExistence type="predicted"/>
<dbReference type="NCBIfam" id="NF008319">
    <property type="entry name" value="PRK11109.1"/>
    <property type="match status" value="1"/>
</dbReference>
<dbReference type="GO" id="GO:0005737">
    <property type="term" value="C:cytoplasm"/>
    <property type="evidence" value="ECO:0007669"/>
    <property type="project" value="UniProtKB-SubCell"/>
</dbReference>
<evidence type="ECO:0000256" key="9">
    <source>
        <dbReference type="ARBA" id="ARBA00022683"/>
    </source>
</evidence>
<dbReference type="PATRIC" id="fig|754436.4.peg.314"/>
<dbReference type="InterPro" id="IPR002114">
    <property type="entry name" value="PTS_HPr_Ser_P_site"/>
</dbReference>
<dbReference type="PROSITE" id="PS00372">
    <property type="entry name" value="PTS_EIIA_TYPE_2_HIS"/>
    <property type="match status" value="1"/>
</dbReference>
<dbReference type="GO" id="GO:0090563">
    <property type="term" value="F:protein-phosphocysteine-sugar phosphotransferase activity"/>
    <property type="evidence" value="ECO:0007669"/>
    <property type="project" value="TreeGrafter"/>
</dbReference>
<comment type="subcellular location">
    <subcellularLocation>
        <location evidence="2">Cytoplasm</location>
    </subcellularLocation>
</comment>
<comment type="caution">
    <text evidence="13">The sequence shown here is derived from an EMBL/GenBank/DDBJ whole genome shotgun (WGS) entry which is preliminary data.</text>
</comment>
<dbReference type="FunFam" id="3.40.930.10:FF:000006">
    <property type="entry name" value="Fructose-specific PTS system IIA component"/>
    <property type="match status" value="1"/>
</dbReference>
<keyword evidence="6" id="KW-0597">Phosphoprotein</keyword>
<dbReference type="InterPro" id="IPR000032">
    <property type="entry name" value="HPr-like"/>
</dbReference>
<dbReference type="EMBL" id="LDOV01000003">
    <property type="protein sequence ID" value="KLV02762.1"/>
    <property type="molecule type" value="Genomic_DNA"/>
</dbReference>
<dbReference type="Gene3D" id="3.40.930.10">
    <property type="entry name" value="Mannitol-specific EII, Chain A"/>
    <property type="match status" value="1"/>
</dbReference>
<dbReference type="InterPro" id="IPR050893">
    <property type="entry name" value="Sugar_PTS"/>
</dbReference>
<evidence type="ECO:0000313" key="13">
    <source>
        <dbReference type="EMBL" id="KLV02762.1"/>
    </source>
</evidence>
<gene>
    <name evidence="13" type="ORF">ABT58_01500</name>
</gene>
<evidence type="ECO:0000259" key="11">
    <source>
        <dbReference type="PROSITE" id="PS51094"/>
    </source>
</evidence>
<evidence type="ECO:0000256" key="5">
    <source>
        <dbReference type="ARBA" id="ARBA00022490"/>
    </source>
</evidence>
<dbReference type="GO" id="GO:0005886">
    <property type="term" value="C:plasma membrane"/>
    <property type="evidence" value="ECO:0007669"/>
    <property type="project" value="TreeGrafter"/>
</dbReference>
<keyword evidence="8" id="KW-0808">Transferase</keyword>
<evidence type="ECO:0000256" key="1">
    <source>
        <dbReference type="ARBA" id="ARBA00003136"/>
    </source>
</evidence>
<dbReference type="SUPFAM" id="SSF55594">
    <property type="entry name" value="HPr-like"/>
    <property type="match status" value="1"/>
</dbReference>
<dbReference type="PROSITE" id="PS51094">
    <property type="entry name" value="PTS_EIIA_TYPE_2"/>
    <property type="match status" value="1"/>
</dbReference>
<reference evidence="13 14" key="1">
    <citation type="submission" date="2015-05" db="EMBL/GenBank/DDBJ databases">
        <title>Photobacterium galathea sp. nov.</title>
        <authorList>
            <person name="Machado H."/>
            <person name="Gram L."/>
        </authorList>
    </citation>
    <scope>NUCLEOTIDE SEQUENCE [LARGE SCALE GENOMIC DNA]</scope>
    <source>
        <strain evidence="13 14">DSM 25995</strain>
    </source>
</reference>
<keyword evidence="4" id="KW-0813">Transport</keyword>
<dbReference type="Proteomes" id="UP000036426">
    <property type="component" value="Unassembled WGS sequence"/>
</dbReference>
<dbReference type="PANTHER" id="PTHR30181:SF3">
    <property type="entry name" value="MULTIPHOSPHORYL TRANSFER PROTEIN"/>
    <property type="match status" value="1"/>
</dbReference>
<dbReference type="PROSITE" id="PS00589">
    <property type="entry name" value="PTS_HPR_SER"/>
    <property type="match status" value="1"/>
</dbReference>
<evidence type="ECO:0000256" key="8">
    <source>
        <dbReference type="ARBA" id="ARBA00022679"/>
    </source>
</evidence>
<dbReference type="PROSITE" id="PS51350">
    <property type="entry name" value="PTS_HPR_DOM"/>
    <property type="match status" value="1"/>
</dbReference>
<evidence type="ECO:0000256" key="4">
    <source>
        <dbReference type="ARBA" id="ARBA00022448"/>
    </source>
</evidence>
<dbReference type="CDD" id="cd00367">
    <property type="entry name" value="PTS-HPr_like"/>
    <property type="match status" value="1"/>
</dbReference>
<keyword evidence="5" id="KW-0963">Cytoplasm</keyword>
<evidence type="ECO:0000313" key="14">
    <source>
        <dbReference type="Proteomes" id="UP000036426"/>
    </source>
</evidence>
<evidence type="ECO:0000256" key="10">
    <source>
        <dbReference type="ARBA" id="ARBA00022777"/>
    </source>
</evidence>
<accession>A0A0J1JL14</accession>
<dbReference type="SUPFAM" id="SSF55804">
    <property type="entry name" value="Phoshotransferase/anion transport protein"/>
    <property type="match status" value="2"/>
</dbReference>
<name>A0A0J1JL14_9GAMM</name>
<organism evidence="13 14">
    <name type="scientific">Photobacterium aphoticum</name>
    <dbReference type="NCBI Taxonomy" id="754436"/>
    <lineage>
        <taxon>Bacteria</taxon>
        <taxon>Pseudomonadati</taxon>
        <taxon>Pseudomonadota</taxon>
        <taxon>Gammaproteobacteria</taxon>
        <taxon>Vibrionales</taxon>
        <taxon>Vibrionaceae</taxon>
        <taxon>Photobacterium</taxon>
    </lineage>
</organism>
<dbReference type="InterPro" id="IPR035895">
    <property type="entry name" value="HPr-like_sf"/>
</dbReference>
<dbReference type="Pfam" id="PF00359">
    <property type="entry name" value="PTS_EIIA_2"/>
    <property type="match status" value="1"/>
</dbReference>
<comment type="function">
    <text evidence="1">The phosphoenolpyruvate-dependent sugar phosphotransferase system (sugar PTS), a major carbohydrate active transport system, catalyzes the phosphorylation of incoming sugar substrates concomitantly with their translocation across the cell membrane. The enzyme II FruAB PTS system is involved in fructose transport.</text>
</comment>
<sequence>MLSLSTSDIQLNQVASNKQDAIKAIAAGLEQQGLVENGYVNGMLNREAQNSTFLGNGIAIPHGTTDTRDLVKQTGVRVHHFPQGVNWDNDKTVYLAIGIAAKSDEHLGILKQLTKVLSADGVEDRLKNCDSAEGVIAILNGEVQSEADVDTSLVQLAFPATDLVQLTAVAAGLVKNHQAASNATVADAIAQGATHVGQGLWVAKSQKEVTRTALSFVTPASVFEEDGVAVKGLLFVAACNGSHGAVMHNLAQLLYKKQADKLFTADAAGVVSLLTEEALDGTTAVFAIRNPHGLHARPGAMLVSVAKKFNSTLLVANLNGDGKAVNAKSLMKVIALGVKKGHELQFTAQGDDADAALEAIGQAIADGLGEGK</sequence>
<evidence type="ECO:0000256" key="6">
    <source>
        <dbReference type="ARBA" id="ARBA00022553"/>
    </source>
</evidence>
<dbReference type="GO" id="GO:0009401">
    <property type="term" value="P:phosphoenolpyruvate-dependent sugar phosphotransferase system"/>
    <property type="evidence" value="ECO:0007669"/>
    <property type="project" value="UniProtKB-KW"/>
</dbReference>
<dbReference type="RefSeq" id="WP_047872598.1">
    <property type="nucleotide sequence ID" value="NZ_BMYC01000002.1"/>
</dbReference>
<keyword evidence="14" id="KW-1185">Reference proteome</keyword>
<dbReference type="Pfam" id="PF00381">
    <property type="entry name" value="PTS-HPr"/>
    <property type="match status" value="1"/>
</dbReference>
<feature type="domain" description="HPr" evidence="12">
    <location>
        <begin position="281"/>
        <end position="371"/>
    </location>
</feature>
<protein>
    <recommendedName>
        <fullName evidence="3">Multiphosphoryl transfer protein</fullName>
    </recommendedName>
</protein>
<keyword evidence="10" id="KW-0418">Kinase</keyword>
<evidence type="ECO:0000256" key="2">
    <source>
        <dbReference type="ARBA" id="ARBA00004496"/>
    </source>
</evidence>
<dbReference type="InterPro" id="IPR002178">
    <property type="entry name" value="PTS_EIIA_type-2_dom"/>
</dbReference>
<feature type="domain" description="PTS EIIA type-2" evidence="11">
    <location>
        <begin position="2"/>
        <end position="142"/>
    </location>
</feature>
<dbReference type="OrthoDB" id="1640042at2"/>